<keyword evidence="4 6" id="KW-0472">Membrane</keyword>
<feature type="domain" description="Lipopolysaccharide assembly protein A" evidence="7">
    <location>
        <begin position="25"/>
        <end position="83"/>
    </location>
</feature>
<feature type="region of interest" description="Disordered" evidence="5">
    <location>
        <begin position="73"/>
        <end position="98"/>
    </location>
</feature>
<name>A0A1I2ETE0_9BACT</name>
<reference evidence="8 9" key="1">
    <citation type="submission" date="2016-10" db="EMBL/GenBank/DDBJ databases">
        <authorList>
            <person name="de Groot N.N."/>
        </authorList>
    </citation>
    <scope>NUCLEOTIDE SEQUENCE [LARGE SCALE GENOMIC DNA]</scope>
    <source>
        <strain evidence="8 9">DSM 19012</strain>
    </source>
</reference>
<evidence type="ECO:0000256" key="6">
    <source>
        <dbReference type="SAM" id="Phobius"/>
    </source>
</evidence>
<evidence type="ECO:0000256" key="1">
    <source>
        <dbReference type="ARBA" id="ARBA00022475"/>
    </source>
</evidence>
<organism evidence="8 9">
    <name type="scientific">Thermophagus xiamenensis</name>
    <dbReference type="NCBI Taxonomy" id="385682"/>
    <lineage>
        <taxon>Bacteria</taxon>
        <taxon>Pseudomonadati</taxon>
        <taxon>Bacteroidota</taxon>
        <taxon>Bacteroidia</taxon>
        <taxon>Marinilabiliales</taxon>
        <taxon>Marinilabiliaceae</taxon>
        <taxon>Thermophagus</taxon>
    </lineage>
</organism>
<keyword evidence="9" id="KW-1185">Reference proteome</keyword>
<evidence type="ECO:0000256" key="4">
    <source>
        <dbReference type="ARBA" id="ARBA00023136"/>
    </source>
</evidence>
<evidence type="ECO:0000256" key="2">
    <source>
        <dbReference type="ARBA" id="ARBA00022692"/>
    </source>
</evidence>
<sequence length="98" mass="11311">MKRNTTFSLWGIIFSSLILVIFSVQNAQEVNFQFLVWRTHLSLSILLIVAFLLGVIVGAIFSFRRRHRISKTEKNKLKASSQEKQTSQKDSPETDKLE</sequence>
<dbReference type="Proteomes" id="UP000181976">
    <property type="component" value="Unassembled WGS sequence"/>
</dbReference>
<dbReference type="eggNOG" id="ENOG502ZK0F">
    <property type="taxonomic scope" value="Bacteria"/>
</dbReference>
<evidence type="ECO:0000313" key="8">
    <source>
        <dbReference type="EMBL" id="SFE95591.1"/>
    </source>
</evidence>
<keyword evidence="3 6" id="KW-1133">Transmembrane helix</keyword>
<gene>
    <name evidence="8" type="ORF">SAMN05444380_12416</name>
</gene>
<dbReference type="InterPro" id="IPR010445">
    <property type="entry name" value="LapA_dom"/>
</dbReference>
<dbReference type="OrthoDB" id="1122553at2"/>
<dbReference type="GO" id="GO:0005886">
    <property type="term" value="C:plasma membrane"/>
    <property type="evidence" value="ECO:0007669"/>
    <property type="project" value="InterPro"/>
</dbReference>
<dbReference type="AlphaFoldDB" id="A0A1I2ETE0"/>
<evidence type="ECO:0000256" key="5">
    <source>
        <dbReference type="SAM" id="MobiDB-lite"/>
    </source>
</evidence>
<keyword evidence="2 6" id="KW-0812">Transmembrane</keyword>
<dbReference type="PANTHER" id="PTHR41335:SF1">
    <property type="entry name" value="MEMBRANE PROTEIN"/>
    <property type="match status" value="1"/>
</dbReference>
<dbReference type="InParanoid" id="A0A1I2ETE0"/>
<feature type="transmembrane region" description="Helical" evidence="6">
    <location>
        <begin position="43"/>
        <end position="63"/>
    </location>
</feature>
<protein>
    <submittedName>
        <fullName evidence="8">Uncharacterized integral membrane protein</fullName>
    </submittedName>
</protein>
<dbReference type="RefSeq" id="WP_010527458.1">
    <property type="nucleotide sequence ID" value="NZ_AFSL01000046.1"/>
</dbReference>
<evidence type="ECO:0000313" key="9">
    <source>
        <dbReference type="Proteomes" id="UP000181976"/>
    </source>
</evidence>
<accession>A0A1I2ETE0</accession>
<dbReference type="PANTHER" id="PTHR41335">
    <property type="entry name" value="MEMBRANE PROTEIN-RELATED"/>
    <property type="match status" value="1"/>
</dbReference>
<dbReference type="EMBL" id="FONA01000024">
    <property type="protein sequence ID" value="SFE95591.1"/>
    <property type="molecule type" value="Genomic_DNA"/>
</dbReference>
<dbReference type="STRING" id="385682.SAMN05444380_12416"/>
<evidence type="ECO:0000256" key="3">
    <source>
        <dbReference type="ARBA" id="ARBA00022989"/>
    </source>
</evidence>
<keyword evidence="1" id="KW-1003">Cell membrane</keyword>
<feature type="compositionally biased region" description="Basic and acidic residues" evidence="5">
    <location>
        <begin position="86"/>
        <end position="98"/>
    </location>
</feature>
<proteinExistence type="predicted"/>
<evidence type="ECO:0000259" key="7">
    <source>
        <dbReference type="Pfam" id="PF06305"/>
    </source>
</evidence>
<dbReference type="Pfam" id="PF06305">
    <property type="entry name" value="LapA_dom"/>
    <property type="match status" value="1"/>
</dbReference>